<keyword evidence="6" id="KW-1185">Reference proteome</keyword>
<sequence length="229" mass="24280">MEIGLAEEYLLLALDDASGRPLLSTQHLQLALTGASVAQLTLDGALDVSDGADGGQKGRFRVTGRSTPSDPVQREILGLLDGRRPKDAIGKVGQGRVARTLRDALLQGLAARGVLREEQVKVLGLFPSTTWPAHDPAPEAAVRERVLAALTGDTAPDERTAALVSLLLATDLTRKIYPDQDRRELKRRAKEIAESEWAGAAVKRAIDDLNAVMIAVMASSTAATTAGTT</sequence>
<evidence type="ECO:0008006" key="7">
    <source>
        <dbReference type="Google" id="ProtNLM"/>
    </source>
</evidence>
<gene>
    <name evidence="5" type="ORF">FHX71_005304</name>
</gene>
<name>A0A7W3JEC4_9MICO</name>
<dbReference type="Proteomes" id="UP000540568">
    <property type="component" value="Unassembled WGS sequence"/>
</dbReference>
<keyword evidence="2" id="KW-0333">Golgi apparatus</keyword>
<dbReference type="InterPro" id="IPR008628">
    <property type="entry name" value="GPP34-like"/>
</dbReference>
<dbReference type="EMBL" id="JACGWV010000003">
    <property type="protein sequence ID" value="MBA8811297.1"/>
    <property type="molecule type" value="Genomic_DNA"/>
</dbReference>
<evidence type="ECO:0000256" key="2">
    <source>
        <dbReference type="ARBA" id="ARBA00023034"/>
    </source>
</evidence>
<dbReference type="GO" id="GO:0012505">
    <property type="term" value="C:endomembrane system"/>
    <property type="evidence" value="ECO:0007669"/>
    <property type="project" value="UniProtKB-ARBA"/>
</dbReference>
<comment type="caution">
    <text evidence="5">The sequence shown here is derived from an EMBL/GenBank/DDBJ whole genome shotgun (WGS) entry which is preliminary data.</text>
</comment>
<organism evidence="5 6">
    <name type="scientific">Promicromonospora sukumoe</name>
    <dbReference type="NCBI Taxonomy" id="88382"/>
    <lineage>
        <taxon>Bacteria</taxon>
        <taxon>Bacillati</taxon>
        <taxon>Actinomycetota</taxon>
        <taxon>Actinomycetes</taxon>
        <taxon>Micrococcales</taxon>
        <taxon>Promicromonosporaceae</taxon>
        <taxon>Promicromonospora</taxon>
    </lineage>
</organism>
<dbReference type="GO" id="GO:0005737">
    <property type="term" value="C:cytoplasm"/>
    <property type="evidence" value="ECO:0007669"/>
    <property type="project" value="UniProtKB-ARBA"/>
</dbReference>
<dbReference type="Gene3D" id="1.10.3630.10">
    <property type="entry name" value="yeast vps74-n-term truncation variant domain like"/>
    <property type="match status" value="1"/>
</dbReference>
<dbReference type="RefSeq" id="WP_182620450.1">
    <property type="nucleotide sequence ID" value="NZ_BAAATF010000001.1"/>
</dbReference>
<accession>A0A7W3JEC4</accession>
<comment type="subcellular location">
    <subcellularLocation>
        <location evidence="1">Golgi apparatus membrane</location>
        <topology evidence="1">Peripheral membrane protein</topology>
        <orientation evidence="1">Cytoplasmic side</orientation>
    </subcellularLocation>
</comment>
<evidence type="ECO:0000256" key="1">
    <source>
        <dbReference type="ARBA" id="ARBA00004255"/>
    </source>
</evidence>
<keyword evidence="3" id="KW-0446">Lipid-binding</keyword>
<keyword evidence="4" id="KW-0472">Membrane</keyword>
<dbReference type="Pfam" id="PF05719">
    <property type="entry name" value="GPP34"/>
    <property type="match status" value="1"/>
</dbReference>
<evidence type="ECO:0000313" key="5">
    <source>
        <dbReference type="EMBL" id="MBA8811297.1"/>
    </source>
</evidence>
<dbReference type="InterPro" id="IPR038261">
    <property type="entry name" value="GPP34-like_sf"/>
</dbReference>
<evidence type="ECO:0000256" key="3">
    <source>
        <dbReference type="ARBA" id="ARBA00023121"/>
    </source>
</evidence>
<evidence type="ECO:0000313" key="6">
    <source>
        <dbReference type="Proteomes" id="UP000540568"/>
    </source>
</evidence>
<reference evidence="5 6" key="1">
    <citation type="submission" date="2020-07" db="EMBL/GenBank/DDBJ databases">
        <title>Sequencing the genomes of 1000 actinobacteria strains.</title>
        <authorList>
            <person name="Klenk H.-P."/>
        </authorList>
    </citation>
    <scope>NUCLEOTIDE SEQUENCE [LARGE SCALE GENOMIC DNA]</scope>
    <source>
        <strain evidence="5 6">DSM 44121</strain>
    </source>
</reference>
<dbReference type="GO" id="GO:0070273">
    <property type="term" value="F:phosphatidylinositol-4-phosphate binding"/>
    <property type="evidence" value="ECO:0007669"/>
    <property type="project" value="InterPro"/>
</dbReference>
<proteinExistence type="predicted"/>
<dbReference type="AlphaFoldDB" id="A0A7W3JEC4"/>
<evidence type="ECO:0000256" key="4">
    <source>
        <dbReference type="ARBA" id="ARBA00023136"/>
    </source>
</evidence>
<protein>
    <recommendedName>
        <fullName evidence="7">Golgi phosphoprotein 3 GPP34</fullName>
    </recommendedName>
</protein>